<evidence type="ECO:0000256" key="8">
    <source>
        <dbReference type="RuleBase" id="RU000417"/>
    </source>
</evidence>
<proteinExistence type="inferred from homology"/>
<dbReference type="EMBL" id="JAAMOW010000004">
    <property type="protein sequence ID" value="NGY04960.1"/>
    <property type="molecule type" value="Genomic_DNA"/>
</dbReference>
<keyword evidence="3 6" id="KW-0949">S-adenosyl-L-methionine</keyword>
<protein>
    <recommendedName>
        <fullName evidence="8">Cytosine-specific methyltransferase</fullName>
        <ecNumber evidence="8">2.1.1.37</ecNumber>
    </recommendedName>
</protein>
<evidence type="ECO:0000256" key="1">
    <source>
        <dbReference type="ARBA" id="ARBA00022603"/>
    </source>
</evidence>
<evidence type="ECO:0000256" key="4">
    <source>
        <dbReference type="ARBA" id="ARBA00022747"/>
    </source>
</evidence>
<comment type="caution">
    <text evidence="9">The sequence shown here is derived from an EMBL/GenBank/DDBJ whole genome shotgun (WGS) entry which is preliminary data.</text>
</comment>
<feature type="active site" evidence="6">
    <location>
        <position position="81"/>
    </location>
</feature>
<dbReference type="GO" id="GO:0003677">
    <property type="term" value="F:DNA binding"/>
    <property type="evidence" value="ECO:0007669"/>
    <property type="project" value="TreeGrafter"/>
</dbReference>
<evidence type="ECO:0000313" key="10">
    <source>
        <dbReference type="Proteomes" id="UP000472676"/>
    </source>
</evidence>
<name>A0A6M2BRK0_9GAMM</name>
<dbReference type="GO" id="GO:0009307">
    <property type="term" value="P:DNA restriction-modification system"/>
    <property type="evidence" value="ECO:0007669"/>
    <property type="project" value="UniProtKB-KW"/>
</dbReference>
<dbReference type="PANTHER" id="PTHR10629">
    <property type="entry name" value="CYTOSINE-SPECIFIC METHYLTRANSFERASE"/>
    <property type="match status" value="1"/>
</dbReference>
<dbReference type="Pfam" id="PF00145">
    <property type="entry name" value="DNA_methylase"/>
    <property type="match status" value="1"/>
</dbReference>
<comment type="similarity">
    <text evidence="6 7">Belongs to the class I-like SAM-binding methyltransferase superfamily. C5-methyltransferase family.</text>
</comment>
<dbReference type="Gene3D" id="3.90.120.10">
    <property type="entry name" value="DNA Methylase, subunit A, domain 2"/>
    <property type="match status" value="1"/>
</dbReference>
<dbReference type="RefSeq" id="WP_166255356.1">
    <property type="nucleotide sequence ID" value="NZ_JAAMOW010000004.1"/>
</dbReference>
<dbReference type="InterPro" id="IPR001525">
    <property type="entry name" value="C5_MeTfrase"/>
</dbReference>
<reference evidence="9 10" key="1">
    <citation type="journal article" date="2014" name="Int. J. Syst. Evol. Microbiol.">
        <title>Solimonas terrae sp. nov., isolated from soil.</title>
        <authorList>
            <person name="Kim S.J."/>
            <person name="Moon J.Y."/>
            <person name="Weon H.Y."/>
            <person name="Ahn J.H."/>
            <person name="Chen W.M."/>
            <person name="Kwon S.W."/>
        </authorList>
    </citation>
    <scope>NUCLEOTIDE SEQUENCE [LARGE SCALE GENOMIC DNA]</scope>
    <source>
        <strain evidence="9 10">KIS83-12</strain>
    </source>
</reference>
<dbReference type="GO" id="GO:0003886">
    <property type="term" value="F:DNA (cytosine-5-)-methyltransferase activity"/>
    <property type="evidence" value="ECO:0007669"/>
    <property type="project" value="UniProtKB-EC"/>
</dbReference>
<gene>
    <name evidence="9" type="primary">dcm</name>
    <name evidence="9" type="ORF">G7Y85_09290</name>
</gene>
<dbReference type="GO" id="GO:0044027">
    <property type="term" value="P:negative regulation of gene expression via chromosomal CpG island methylation"/>
    <property type="evidence" value="ECO:0007669"/>
    <property type="project" value="TreeGrafter"/>
</dbReference>
<dbReference type="GO" id="GO:0032259">
    <property type="term" value="P:methylation"/>
    <property type="evidence" value="ECO:0007669"/>
    <property type="project" value="UniProtKB-KW"/>
</dbReference>
<evidence type="ECO:0000256" key="7">
    <source>
        <dbReference type="RuleBase" id="RU000416"/>
    </source>
</evidence>
<dbReference type="Proteomes" id="UP000472676">
    <property type="component" value="Unassembled WGS sequence"/>
</dbReference>
<evidence type="ECO:0000256" key="6">
    <source>
        <dbReference type="PROSITE-ProRule" id="PRU01016"/>
    </source>
</evidence>
<accession>A0A6M2BRK0</accession>
<sequence length="556" mass="62041">MTTKPKGKSLRAIDLYSGVGGWSLGLRLAGIEVVASYERWGIANETNFKNNHHQAQTVDIRRLELDDLPADIDIVVGSPPCTQFSFSNRGGSGDLKDGLKDVIKFLEIVEHVRPKVWAMENVPRMAMIIEKESRKRGALHRFQSLGINSRVLNLAEFGVPQRRMRCIAGNFNFDLLDRYRETTPRLTLGQIIEALREKKLVDPIFGVEIAANELTDHVPEEPLNDEEVRINRAAKTTHTVYNAMSFPDRKDRPVRTITATCTRVSRESIVIDCPEQPGKYRRLTVRERASLQGFPLSFQFYAESYSHKLRMIGNAIPPAFTYHLAHALVGTQAEKVRALKVVGTEFKHAVPLAKSAPLERAGARFPLKRRFKFAIPSLQLKSGVRFEVSNRVDVEPVAWGVDFYFGTSKSIVSLRLDDHLQARLLKRMSRDLRTGVDSTLEALVGFLSGASFGDMQRIWSHRGPGATTPFMLLDQLDQAGAALALIFTKHERYTLAALHDAIQEEHGAGYADHLPGVNKLTRNSALIVAGLLVGSTANLHLEGNGIQRTRRIKSAA</sequence>
<dbReference type="PANTHER" id="PTHR10629:SF52">
    <property type="entry name" value="DNA (CYTOSINE-5)-METHYLTRANSFERASE 1"/>
    <property type="match status" value="1"/>
</dbReference>
<dbReference type="InterPro" id="IPR029063">
    <property type="entry name" value="SAM-dependent_MTases_sf"/>
</dbReference>
<comment type="catalytic activity">
    <reaction evidence="5 8">
        <text>a 2'-deoxycytidine in DNA + S-adenosyl-L-methionine = a 5-methyl-2'-deoxycytidine in DNA + S-adenosyl-L-homocysteine + H(+)</text>
        <dbReference type="Rhea" id="RHEA:13681"/>
        <dbReference type="Rhea" id="RHEA-COMP:11369"/>
        <dbReference type="Rhea" id="RHEA-COMP:11370"/>
        <dbReference type="ChEBI" id="CHEBI:15378"/>
        <dbReference type="ChEBI" id="CHEBI:57856"/>
        <dbReference type="ChEBI" id="CHEBI:59789"/>
        <dbReference type="ChEBI" id="CHEBI:85452"/>
        <dbReference type="ChEBI" id="CHEBI:85454"/>
        <dbReference type="EC" id="2.1.1.37"/>
    </reaction>
</comment>
<dbReference type="AlphaFoldDB" id="A0A6M2BRK0"/>
<dbReference type="NCBIfam" id="TIGR00675">
    <property type="entry name" value="dcm"/>
    <property type="match status" value="1"/>
</dbReference>
<dbReference type="EC" id="2.1.1.37" evidence="8"/>
<organism evidence="9 10">
    <name type="scientific">Solimonas terrae</name>
    <dbReference type="NCBI Taxonomy" id="1396819"/>
    <lineage>
        <taxon>Bacteria</taxon>
        <taxon>Pseudomonadati</taxon>
        <taxon>Pseudomonadota</taxon>
        <taxon>Gammaproteobacteria</taxon>
        <taxon>Nevskiales</taxon>
        <taxon>Nevskiaceae</taxon>
        <taxon>Solimonas</taxon>
    </lineage>
</organism>
<dbReference type="InterPro" id="IPR018117">
    <property type="entry name" value="C5_DNA_meth_AS"/>
</dbReference>
<dbReference type="SUPFAM" id="SSF53335">
    <property type="entry name" value="S-adenosyl-L-methionine-dependent methyltransferases"/>
    <property type="match status" value="1"/>
</dbReference>
<keyword evidence="4" id="KW-0680">Restriction system</keyword>
<evidence type="ECO:0000256" key="5">
    <source>
        <dbReference type="ARBA" id="ARBA00047422"/>
    </source>
</evidence>
<evidence type="ECO:0000256" key="3">
    <source>
        <dbReference type="ARBA" id="ARBA00022691"/>
    </source>
</evidence>
<dbReference type="PROSITE" id="PS51679">
    <property type="entry name" value="SAM_MT_C5"/>
    <property type="match status" value="1"/>
</dbReference>
<keyword evidence="10" id="KW-1185">Reference proteome</keyword>
<keyword evidence="1 6" id="KW-0489">Methyltransferase</keyword>
<evidence type="ECO:0000313" key="9">
    <source>
        <dbReference type="EMBL" id="NGY04960.1"/>
    </source>
</evidence>
<evidence type="ECO:0000256" key="2">
    <source>
        <dbReference type="ARBA" id="ARBA00022679"/>
    </source>
</evidence>
<dbReference type="PROSITE" id="PS00094">
    <property type="entry name" value="C5_MTASE_1"/>
    <property type="match status" value="1"/>
</dbReference>
<dbReference type="Gene3D" id="3.40.50.150">
    <property type="entry name" value="Vaccinia Virus protein VP39"/>
    <property type="match status" value="1"/>
</dbReference>
<dbReference type="InterPro" id="IPR050390">
    <property type="entry name" value="C5-Methyltransferase"/>
</dbReference>
<keyword evidence="2 6" id="KW-0808">Transferase</keyword>
<dbReference type="PRINTS" id="PR00105">
    <property type="entry name" value="C5METTRFRASE"/>
</dbReference>